<protein>
    <submittedName>
        <fullName evidence="1">Uncharacterized protein</fullName>
    </submittedName>
</protein>
<evidence type="ECO:0000313" key="2">
    <source>
        <dbReference type="Proteomes" id="UP000006271"/>
    </source>
</evidence>
<comment type="caution">
    <text evidence="1">The sequence shown here is derived from an EMBL/GenBank/DDBJ whole genome shotgun (WGS) entry which is preliminary data.</text>
</comment>
<accession>K5ZHX7</accession>
<dbReference type="EMBL" id="AGZQ01000004">
    <property type="protein sequence ID" value="EKN15294.1"/>
    <property type="molecule type" value="Genomic_DNA"/>
</dbReference>
<proteinExistence type="predicted"/>
<dbReference type="Proteomes" id="UP000006271">
    <property type="component" value="Unassembled WGS sequence"/>
</dbReference>
<name>K5ZHX7_9BACT</name>
<sequence>MKAKLKYPIFSFVPKGNMIYVFRKEKLDL</sequence>
<organism evidence="1 2">
    <name type="scientific">Parabacteroides merdae CL03T12C32</name>
    <dbReference type="NCBI Taxonomy" id="999420"/>
    <lineage>
        <taxon>Bacteria</taxon>
        <taxon>Pseudomonadati</taxon>
        <taxon>Bacteroidota</taxon>
        <taxon>Bacteroidia</taxon>
        <taxon>Bacteroidales</taxon>
        <taxon>Tannerellaceae</taxon>
        <taxon>Parabacteroides</taxon>
    </lineage>
</organism>
<gene>
    <name evidence="1" type="ORF">HMPREF1060_00942</name>
</gene>
<dbReference type="HOGENOM" id="CLU_3409867_0_0_10"/>
<dbReference type="AlphaFoldDB" id="K5ZHX7"/>
<reference evidence="1 2" key="1">
    <citation type="submission" date="2012-02" db="EMBL/GenBank/DDBJ databases">
        <title>The Genome Sequence of Parabacteroides merdae CL03T12C32.</title>
        <authorList>
            <consortium name="The Broad Institute Genome Sequencing Platform"/>
            <person name="Earl A."/>
            <person name="Ward D."/>
            <person name="Feldgarden M."/>
            <person name="Gevers D."/>
            <person name="Zitomersky N.L."/>
            <person name="Coyne M.J."/>
            <person name="Comstock L.E."/>
            <person name="Young S.K."/>
            <person name="Zeng Q."/>
            <person name="Gargeya S."/>
            <person name="Fitzgerald M."/>
            <person name="Haas B."/>
            <person name="Abouelleil A."/>
            <person name="Alvarado L."/>
            <person name="Arachchi H.M."/>
            <person name="Berlin A."/>
            <person name="Chapman S.B."/>
            <person name="Gearin G."/>
            <person name="Goldberg J."/>
            <person name="Griggs A."/>
            <person name="Gujja S."/>
            <person name="Hansen M."/>
            <person name="Heiman D."/>
            <person name="Howarth C."/>
            <person name="Larimer J."/>
            <person name="Lui A."/>
            <person name="MacDonald P.J.P."/>
            <person name="McCowen C."/>
            <person name="Montmayeur A."/>
            <person name="Murphy C."/>
            <person name="Neiman D."/>
            <person name="Pearson M."/>
            <person name="Priest M."/>
            <person name="Roberts A."/>
            <person name="Saif S."/>
            <person name="Shea T."/>
            <person name="Sisk P."/>
            <person name="Stolte C."/>
            <person name="Sykes S."/>
            <person name="Wortman J."/>
            <person name="Nusbaum C."/>
            <person name="Birren B."/>
        </authorList>
    </citation>
    <scope>NUCLEOTIDE SEQUENCE [LARGE SCALE GENOMIC DNA]</scope>
    <source>
        <strain evidence="1 2">CL03T12C32</strain>
    </source>
</reference>
<evidence type="ECO:0000313" key="1">
    <source>
        <dbReference type="EMBL" id="EKN15294.1"/>
    </source>
</evidence>